<keyword evidence="6" id="KW-0808">Transferase</keyword>
<dbReference type="EC" id="2.4.1.10" evidence="6"/>
<keyword evidence="3" id="KW-0479">Metal-binding</keyword>
<gene>
    <name evidence="6" type="primary">sacB</name>
    <name evidence="6" type="ORF">WYH_00345</name>
</gene>
<dbReference type="InterPro" id="IPR003469">
    <property type="entry name" value="Glyco_hydro_68"/>
</dbReference>
<protein>
    <submittedName>
        <fullName evidence="6">Levansucrase</fullName>
        <ecNumber evidence="6">2.4.1.10</ecNumber>
    </submittedName>
</protein>
<dbReference type="GO" id="GO:0050053">
    <property type="term" value="F:levansucrase activity"/>
    <property type="evidence" value="ECO:0007669"/>
    <property type="project" value="UniProtKB-EC"/>
</dbReference>
<feature type="binding site" evidence="2">
    <location>
        <begin position="270"/>
        <end position="272"/>
    </location>
    <ligand>
        <name>substrate</name>
    </ligand>
</feature>
<evidence type="ECO:0000256" key="4">
    <source>
        <dbReference type="PIRSR" id="PIRSR603469-4"/>
    </source>
</evidence>
<dbReference type="AlphaFoldDB" id="A0A0F7KLJ1"/>
<accession>A0A0F7KLJ1</accession>
<dbReference type="SUPFAM" id="SSF75005">
    <property type="entry name" value="Arabinanase/levansucrase/invertase"/>
    <property type="match status" value="1"/>
</dbReference>
<dbReference type="Pfam" id="PF02435">
    <property type="entry name" value="Glyco_hydro_68"/>
    <property type="match status" value="2"/>
</dbReference>
<evidence type="ECO:0000256" key="2">
    <source>
        <dbReference type="PIRSR" id="PIRSR603469-2"/>
    </source>
</evidence>
<dbReference type="InterPro" id="IPR023296">
    <property type="entry name" value="Glyco_hydro_beta-prop_sf"/>
</dbReference>
<reference evidence="6" key="1">
    <citation type="submission" date="2015-05" db="EMBL/GenBank/DDBJ databases">
        <title>The complete genome of Altererythrobacter atlanticus strain 26DY36.</title>
        <authorList>
            <person name="Wu Y.-H."/>
            <person name="Cheng H."/>
            <person name="Wu X.-W."/>
        </authorList>
    </citation>
    <scope>NUCLEOTIDE SEQUENCE [LARGE SCALE GENOMIC DNA]</scope>
    <source>
        <strain evidence="6">26DY36</strain>
    </source>
</reference>
<organism evidence="6 7">
    <name type="scientific">Croceibacterium atlanticum</name>
    <dbReference type="NCBI Taxonomy" id="1267766"/>
    <lineage>
        <taxon>Bacteria</taxon>
        <taxon>Pseudomonadati</taxon>
        <taxon>Pseudomonadota</taxon>
        <taxon>Alphaproteobacteria</taxon>
        <taxon>Sphingomonadales</taxon>
        <taxon>Erythrobacteraceae</taxon>
        <taxon>Croceibacterium</taxon>
    </lineage>
</organism>
<proteinExistence type="inferred from homology"/>
<dbReference type="GO" id="GO:0046872">
    <property type="term" value="F:metal ion binding"/>
    <property type="evidence" value="ECO:0007669"/>
    <property type="project" value="UniProtKB-KW"/>
</dbReference>
<comment type="similarity">
    <text evidence="1 5">Belongs to the glycosyl hydrolase 68 family.</text>
</comment>
<dbReference type="PATRIC" id="fig|1267766.3.peg.353"/>
<dbReference type="CDD" id="cd08997">
    <property type="entry name" value="GH68"/>
    <property type="match status" value="1"/>
</dbReference>
<comment type="cofactor">
    <cofactor evidence="3">
        <name>Ca(2+)</name>
        <dbReference type="ChEBI" id="CHEBI:29108"/>
    </cofactor>
</comment>
<dbReference type="EMBL" id="CP011452">
    <property type="protein sequence ID" value="AKH41408.1"/>
    <property type="molecule type" value="Genomic_DNA"/>
</dbReference>
<sequence length="399" mass="43045">MKGADFPAVSSQPAEASLSAWTPDHVKSIGADGACQTAPVLTQDDFARIASDVDFWDAWPIQEAAGMPARLADGSTLWMALGAPHFPDPEMRHGHARIHLLRLSGDEWQHLGHAMPDGFSPGSREWSGSAVLDGQSDTVTLYFTAAGRKGEAEPSFLQRMFVARATLGGDCEAPCLVDWRDLEEVVQRDPAQYMASEAGSGRIGTIKAFRDPAFFHDDKSGRDYLFFAASAAQSSSAFNGVIGVAAAQDDAGSDWETLPPVVSADGLNNELERPHVVRHEGLYYLFWSTQSHVFDPQGPVGPTGLYGMVSENLLHGWHPLNGSSLVFANPPEAPRQAYSWFVMPDLQVTSFVDDWGTASQNGGPRRFGATFAPMLQLWLDGDKAGLVKQEGGDGAAGRR</sequence>
<dbReference type="Proteomes" id="UP000034392">
    <property type="component" value="Chromosome"/>
</dbReference>
<feature type="binding site" evidence="3">
    <location>
        <position position="239"/>
    </location>
    <ligand>
        <name>Ca(2+)</name>
        <dbReference type="ChEBI" id="CHEBI:29108"/>
        <label>1</label>
    </ligand>
</feature>
<evidence type="ECO:0000256" key="1">
    <source>
        <dbReference type="ARBA" id="ARBA00006775"/>
    </source>
</evidence>
<dbReference type="STRING" id="1267766.WYH_00345"/>
<dbReference type="KEGG" id="aay:WYH_00345"/>
<keyword evidence="7" id="KW-1185">Reference proteome</keyword>
<keyword evidence="3" id="KW-0106">Calcium</keyword>
<evidence type="ECO:0000313" key="6">
    <source>
        <dbReference type="EMBL" id="AKH41408.1"/>
    </source>
</evidence>
<dbReference type="GO" id="GO:0009758">
    <property type="term" value="P:carbohydrate utilization"/>
    <property type="evidence" value="ECO:0007669"/>
    <property type="project" value="InterPro"/>
</dbReference>
<dbReference type="Gene3D" id="2.115.10.20">
    <property type="entry name" value="Glycosyl hydrolase domain, family 43"/>
    <property type="match status" value="1"/>
</dbReference>
<keyword evidence="6" id="KW-0328">Glycosyltransferase</keyword>
<evidence type="ECO:0000256" key="5">
    <source>
        <dbReference type="RuleBase" id="RU361220"/>
    </source>
</evidence>
<evidence type="ECO:0000313" key="7">
    <source>
        <dbReference type="Proteomes" id="UP000034392"/>
    </source>
</evidence>
<name>A0A0F7KLJ1_9SPHN</name>
<feature type="site" description="Transition state stabilizer" evidence="4">
    <location>
        <position position="211"/>
    </location>
</feature>
<evidence type="ECO:0000256" key="3">
    <source>
        <dbReference type="PIRSR" id="PIRSR603469-3"/>
    </source>
</evidence>